<keyword evidence="2" id="KW-1185">Reference proteome</keyword>
<protein>
    <submittedName>
        <fullName evidence="1">Uncharacterized protein</fullName>
    </submittedName>
</protein>
<sequence>MPRVQRSPPSGTGMKAQRVMSSPDISTIENEPGHINISSRNKRFKPDSSPSHSPQGEVESFEDKIMNLLTTWKSDQDVLLNKLKSDINEIKLQNKDIKKTNIEIEKSIEHINLAYESMRQSVQKLEKERQEQRAYIIELEKKVDDLQNSSRSSCFEIRNIPVSEKETTEDLTSLVLQTCNALQVPLKSTDLRDVYRMPGRKGSNRPIVADLISVPLKKQVLDAIRAFNKERSPAEKLNSGHIGIKGESKPVYVADHLPNSLRQLFYEARKFASAHDYKFCWSQNNKIFLRKREGMDSVVVSSMSCLANVLKTPQH</sequence>
<evidence type="ECO:0000313" key="2">
    <source>
        <dbReference type="Proteomes" id="UP001231649"/>
    </source>
</evidence>
<accession>A0ACC2QA32</accession>
<gene>
    <name evidence="1" type="ORF">PYW08_009088</name>
</gene>
<comment type="caution">
    <text evidence="1">The sequence shown here is derived from an EMBL/GenBank/DDBJ whole genome shotgun (WGS) entry which is preliminary data.</text>
</comment>
<organism evidence="1 2">
    <name type="scientific">Mythimna loreyi</name>
    <dbReference type="NCBI Taxonomy" id="667449"/>
    <lineage>
        <taxon>Eukaryota</taxon>
        <taxon>Metazoa</taxon>
        <taxon>Ecdysozoa</taxon>
        <taxon>Arthropoda</taxon>
        <taxon>Hexapoda</taxon>
        <taxon>Insecta</taxon>
        <taxon>Pterygota</taxon>
        <taxon>Neoptera</taxon>
        <taxon>Endopterygota</taxon>
        <taxon>Lepidoptera</taxon>
        <taxon>Glossata</taxon>
        <taxon>Ditrysia</taxon>
        <taxon>Noctuoidea</taxon>
        <taxon>Noctuidae</taxon>
        <taxon>Noctuinae</taxon>
        <taxon>Hadenini</taxon>
        <taxon>Mythimna</taxon>
    </lineage>
</organism>
<evidence type="ECO:0000313" key="1">
    <source>
        <dbReference type="EMBL" id="KAJ8710573.1"/>
    </source>
</evidence>
<dbReference type="EMBL" id="CM056799">
    <property type="protein sequence ID" value="KAJ8710573.1"/>
    <property type="molecule type" value="Genomic_DNA"/>
</dbReference>
<dbReference type="Proteomes" id="UP001231649">
    <property type="component" value="Chromosome 23"/>
</dbReference>
<proteinExistence type="predicted"/>
<reference evidence="1" key="1">
    <citation type="submission" date="2023-03" db="EMBL/GenBank/DDBJ databases">
        <title>Chromosome-level genomes of two armyworms, Mythimna separata and Mythimna loreyi, provide insights into the biosynthesis and reception of sex pheromones.</title>
        <authorList>
            <person name="Zhao H."/>
        </authorList>
    </citation>
    <scope>NUCLEOTIDE SEQUENCE</scope>
    <source>
        <strain evidence="1">BeijingLab</strain>
    </source>
</reference>
<name>A0ACC2QA32_9NEOP</name>